<comment type="caution">
    <text evidence="1">The sequence shown here is derived from an EMBL/GenBank/DDBJ whole genome shotgun (WGS) entry which is preliminary data.</text>
</comment>
<dbReference type="EMBL" id="CASHSV030000823">
    <property type="protein sequence ID" value="CAJ2677899.1"/>
    <property type="molecule type" value="Genomic_DNA"/>
</dbReference>
<keyword evidence="2" id="KW-1185">Reference proteome</keyword>
<dbReference type="Proteomes" id="UP001177021">
    <property type="component" value="Unassembled WGS sequence"/>
</dbReference>
<evidence type="ECO:0000313" key="1">
    <source>
        <dbReference type="EMBL" id="CAJ2677899.1"/>
    </source>
</evidence>
<sequence length="302" mass="34858">MEHYAIHLSSSPIPTLSYSSKRYENSITRGSKFNLKFNHATYFQPQFTTSHKVTHSISHVNCMINNFSMPNSKNSEGSDNKILRGINGTSLVLGCILGMFNFSSMMMNSKFNMAYAAHFPPKMILVGGEISFDSMWKTINADAMESDPGEDSPDNKKMHALYLRKCGKKHAIENMVKELKEDYKKYKDDPDTEYYVRKALIELLLIQGNFEDVRTLLDQEIDNHLRKDSKMPFLGSMKKENFEKKIDKLYKIYDKIDEDGPEKQSKQSIADIFLFEAILHTKLRDEEAAKWWQAFAKTLVTK</sequence>
<name>A0ACB0M7Q4_TRIPR</name>
<protein>
    <submittedName>
        <fullName evidence="1">Uncharacterized protein</fullName>
    </submittedName>
</protein>
<organism evidence="1 2">
    <name type="scientific">Trifolium pratense</name>
    <name type="common">Red clover</name>
    <dbReference type="NCBI Taxonomy" id="57577"/>
    <lineage>
        <taxon>Eukaryota</taxon>
        <taxon>Viridiplantae</taxon>
        <taxon>Streptophyta</taxon>
        <taxon>Embryophyta</taxon>
        <taxon>Tracheophyta</taxon>
        <taxon>Spermatophyta</taxon>
        <taxon>Magnoliopsida</taxon>
        <taxon>eudicotyledons</taxon>
        <taxon>Gunneridae</taxon>
        <taxon>Pentapetalae</taxon>
        <taxon>rosids</taxon>
        <taxon>fabids</taxon>
        <taxon>Fabales</taxon>
        <taxon>Fabaceae</taxon>
        <taxon>Papilionoideae</taxon>
        <taxon>50 kb inversion clade</taxon>
        <taxon>NPAAA clade</taxon>
        <taxon>Hologalegina</taxon>
        <taxon>IRL clade</taxon>
        <taxon>Trifolieae</taxon>
        <taxon>Trifolium</taxon>
    </lineage>
</organism>
<evidence type="ECO:0000313" key="2">
    <source>
        <dbReference type="Proteomes" id="UP001177021"/>
    </source>
</evidence>
<reference evidence="1" key="1">
    <citation type="submission" date="2023-10" db="EMBL/GenBank/DDBJ databases">
        <authorList>
            <person name="Rodriguez Cubillos JULIANA M."/>
            <person name="De Vega J."/>
        </authorList>
    </citation>
    <scope>NUCLEOTIDE SEQUENCE</scope>
</reference>
<gene>
    <name evidence="1" type="ORF">MILVUS5_LOCUS40304</name>
</gene>
<accession>A0ACB0M7Q4</accession>
<proteinExistence type="predicted"/>